<accession>A0A4S4B6E6</accession>
<evidence type="ECO:0000256" key="1">
    <source>
        <dbReference type="ARBA" id="ARBA00022630"/>
    </source>
</evidence>
<name>A0A4S4B6E6_9RHOO</name>
<organism evidence="3 4">
    <name type="scientific">Pseudothauera nasutitermitis</name>
    <dbReference type="NCBI Taxonomy" id="2565930"/>
    <lineage>
        <taxon>Bacteria</taxon>
        <taxon>Pseudomonadati</taxon>
        <taxon>Pseudomonadota</taxon>
        <taxon>Betaproteobacteria</taxon>
        <taxon>Rhodocyclales</taxon>
        <taxon>Zoogloeaceae</taxon>
        <taxon>Pseudothauera</taxon>
    </lineage>
</organism>
<dbReference type="InterPro" id="IPR051799">
    <property type="entry name" value="NADH_flavin_oxidoreductase"/>
</dbReference>
<dbReference type="Proteomes" id="UP000308430">
    <property type="component" value="Unassembled WGS sequence"/>
</dbReference>
<keyword evidence="4" id="KW-1185">Reference proteome</keyword>
<dbReference type="SUPFAM" id="SSF51395">
    <property type="entry name" value="FMN-linked oxidoreductases"/>
    <property type="match status" value="1"/>
</dbReference>
<sequence length="66" mass="7163">MLNPLGVDLIELSGGSYEAPAMHGQARDGQTLAREAYFLEFARDISSVATIPIMVTGGIRRLQNRS</sequence>
<proteinExistence type="predicted"/>
<keyword evidence="2" id="KW-0560">Oxidoreductase</keyword>
<dbReference type="GO" id="GO:0016491">
    <property type="term" value="F:oxidoreductase activity"/>
    <property type="evidence" value="ECO:0007669"/>
    <property type="project" value="UniProtKB-KW"/>
</dbReference>
<protein>
    <submittedName>
        <fullName evidence="3">Uncharacterized protein</fullName>
    </submittedName>
</protein>
<evidence type="ECO:0000313" key="4">
    <source>
        <dbReference type="Proteomes" id="UP000308430"/>
    </source>
</evidence>
<dbReference type="OrthoDB" id="8521686at2"/>
<dbReference type="PANTHER" id="PTHR43656:SF2">
    <property type="entry name" value="BINDING OXIDOREDUCTASE, PUTATIVE (AFU_ORTHOLOGUE AFUA_2G08260)-RELATED"/>
    <property type="match status" value="1"/>
</dbReference>
<evidence type="ECO:0000256" key="2">
    <source>
        <dbReference type="ARBA" id="ARBA00023002"/>
    </source>
</evidence>
<dbReference type="InterPro" id="IPR013785">
    <property type="entry name" value="Aldolase_TIM"/>
</dbReference>
<dbReference type="RefSeq" id="WP_136347478.1">
    <property type="nucleotide sequence ID" value="NZ_SSOC01000002.1"/>
</dbReference>
<evidence type="ECO:0000313" key="3">
    <source>
        <dbReference type="EMBL" id="THF66537.1"/>
    </source>
</evidence>
<dbReference type="AlphaFoldDB" id="A0A4S4B6E6"/>
<gene>
    <name evidence="3" type="ORF">E6C76_06790</name>
</gene>
<dbReference type="PANTHER" id="PTHR43656">
    <property type="entry name" value="BINDING OXIDOREDUCTASE, PUTATIVE (AFU_ORTHOLOGUE AFUA_2G08260)-RELATED"/>
    <property type="match status" value="1"/>
</dbReference>
<dbReference type="EMBL" id="SSOC01000002">
    <property type="protein sequence ID" value="THF66537.1"/>
    <property type="molecule type" value="Genomic_DNA"/>
</dbReference>
<keyword evidence="1" id="KW-0285">Flavoprotein</keyword>
<dbReference type="Gene3D" id="3.20.20.70">
    <property type="entry name" value="Aldolase class I"/>
    <property type="match status" value="1"/>
</dbReference>
<comment type="caution">
    <text evidence="3">The sequence shown here is derived from an EMBL/GenBank/DDBJ whole genome shotgun (WGS) entry which is preliminary data.</text>
</comment>
<reference evidence="3 4" key="1">
    <citation type="submission" date="2019-04" db="EMBL/GenBank/DDBJ databases">
        <title>Azoarcus nasutitermitis sp. nov. isolated from termite nest.</title>
        <authorList>
            <person name="Lin S.-Y."/>
            <person name="Hameed A."/>
            <person name="Hsu Y.-H."/>
            <person name="Young C.-C."/>
        </authorList>
    </citation>
    <scope>NUCLEOTIDE SEQUENCE [LARGE SCALE GENOMIC DNA]</scope>
    <source>
        <strain evidence="3 4">CC-YHH838</strain>
    </source>
</reference>